<dbReference type="Pfam" id="PF07676">
    <property type="entry name" value="PD40"/>
    <property type="match status" value="3"/>
</dbReference>
<dbReference type="InterPro" id="IPR036388">
    <property type="entry name" value="WH-like_DNA-bd_sf"/>
</dbReference>
<dbReference type="Gene3D" id="2.120.10.30">
    <property type="entry name" value="TolB, C-terminal domain"/>
    <property type="match status" value="3"/>
</dbReference>
<evidence type="ECO:0000256" key="2">
    <source>
        <dbReference type="ARBA" id="ARBA00023125"/>
    </source>
</evidence>
<dbReference type="GO" id="GO:0000160">
    <property type="term" value="P:phosphorelay signal transduction system"/>
    <property type="evidence" value="ECO:0007669"/>
    <property type="project" value="InterPro"/>
</dbReference>
<protein>
    <submittedName>
        <fullName evidence="6">DNA-binding winged helix-turn-helix (WHTH) protein</fullName>
    </submittedName>
</protein>
<dbReference type="SUPFAM" id="SSF82171">
    <property type="entry name" value="DPP6 N-terminal domain-like"/>
    <property type="match status" value="2"/>
</dbReference>
<keyword evidence="7" id="KW-1185">Reference proteome</keyword>
<evidence type="ECO:0000313" key="7">
    <source>
        <dbReference type="Proteomes" id="UP000253083"/>
    </source>
</evidence>
<dbReference type="InterPro" id="IPR001867">
    <property type="entry name" value="OmpR/PhoB-type_DNA-bd"/>
</dbReference>
<dbReference type="InParanoid" id="A0A395JKD8"/>
<reference evidence="6 7" key="1">
    <citation type="submission" date="2018-06" db="EMBL/GenBank/DDBJ databases">
        <title>Genomic Encyclopedia of Type Strains, Phase IV (KMG-IV): sequencing the most valuable type-strain genomes for metagenomic binning, comparative biology and taxonomic classification.</title>
        <authorList>
            <person name="Goeker M."/>
        </authorList>
    </citation>
    <scope>NUCLEOTIDE SEQUENCE [LARGE SCALE GENOMIC DNA]</scope>
    <source>
        <strain evidence="6 7">DSM 24032</strain>
    </source>
</reference>
<dbReference type="PROSITE" id="PS51755">
    <property type="entry name" value="OMPR_PHOB"/>
    <property type="match status" value="1"/>
</dbReference>
<dbReference type="GO" id="GO:0006355">
    <property type="term" value="P:regulation of DNA-templated transcription"/>
    <property type="evidence" value="ECO:0007669"/>
    <property type="project" value="InterPro"/>
</dbReference>
<dbReference type="Proteomes" id="UP000253083">
    <property type="component" value="Unassembled WGS sequence"/>
</dbReference>
<dbReference type="AlphaFoldDB" id="A0A395JKD8"/>
<gene>
    <name evidence="6" type="ORF">DFR28_102631</name>
</gene>
<dbReference type="CDD" id="cd00383">
    <property type="entry name" value="trans_reg_C"/>
    <property type="match status" value="1"/>
</dbReference>
<dbReference type="SUPFAM" id="SSF46894">
    <property type="entry name" value="C-terminal effector domain of the bipartite response regulators"/>
    <property type="match status" value="1"/>
</dbReference>
<evidence type="ECO:0000256" key="4">
    <source>
        <dbReference type="SAM" id="MobiDB-lite"/>
    </source>
</evidence>
<dbReference type="GO" id="GO:0003677">
    <property type="term" value="F:DNA binding"/>
    <property type="evidence" value="ECO:0007669"/>
    <property type="project" value="UniProtKB-UniRule"/>
</dbReference>
<dbReference type="InterPro" id="IPR011042">
    <property type="entry name" value="6-blade_b-propeller_TolB-like"/>
</dbReference>
<evidence type="ECO:0000256" key="3">
    <source>
        <dbReference type="PROSITE-ProRule" id="PRU01091"/>
    </source>
</evidence>
<dbReference type="Gene3D" id="1.10.10.10">
    <property type="entry name" value="Winged helix-like DNA-binding domain superfamily/Winged helix DNA-binding domain"/>
    <property type="match status" value="1"/>
</dbReference>
<dbReference type="InterPro" id="IPR011659">
    <property type="entry name" value="WD40"/>
</dbReference>
<comment type="caution">
    <text evidence="6">The sequence shown here is derived from an EMBL/GenBank/DDBJ whole genome shotgun (WGS) entry which is preliminary data.</text>
</comment>
<accession>A0A395JKD8</accession>
<feature type="DNA-binding region" description="OmpR/PhoB-type" evidence="3">
    <location>
        <begin position="2"/>
        <end position="99"/>
    </location>
</feature>
<dbReference type="SMART" id="SM00862">
    <property type="entry name" value="Trans_reg_C"/>
    <property type="match status" value="1"/>
</dbReference>
<feature type="domain" description="OmpR/PhoB-type" evidence="5">
    <location>
        <begin position="2"/>
        <end position="99"/>
    </location>
</feature>
<proteinExistence type="inferred from homology"/>
<dbReference type="InterPro" id="IPR016032">
    <property type="entry name" value="Sig_transdc_resp-reg_C-effctor"/>
</dbReference>
<dbReference type="RefSeq" id="WP_113953998.1">
    <property type="nucleotide sequence ID" value="NZ_QNRT01000002.1"/>
</dbReference>
<organism evidence="6 7">
    <name type="scientific">Arenicella xantha</name>
    <dbReference type="NCBI Taxonomy" id="644221"/>
    <lineage>
        <taxon>Bacteria</taxon>
        <taxon>Pseudomonadati</taxon>
        <taxon>Pseudomonadota</taxon>
        <taxon>Gammaproteobacteria</taxon>
        <taxon>Arenicellales</taxon>
        <taxon>Arenicellaceae</taxon>
        <taxon>Arenicella</taxon>
    </lineage>
</organism>
<sequence length="701" mass="79727">MSMNVTIGAWHVTPDQNKLSLDAKDYFVEPLAMAVLVYFAQNPNKVISLDELVESVWKGRVVGDHAIYRIINQIRKILSADENASYITTIRKKGYQLNQSVTWIEPNQTKETAPAKTTTSPPETETLVQQPASSNKLWMLVSLIPLIAFILWFGSKKWVETSSYNAMKPFNVVKPFSVLIGEEKDPSYSPDGKYISYSHHSKSGQNFKIFVQATSGESPVQVTFDAGEDFSPSWSPDSTALVFLRHLNGVCQIMRVQIEPLAQPEKILDCNESGIPNEVIWGPKDNIYYTDSVSAVDPYKIYKYSLKTSKKEQLTNPASGKSKGDIHMALSNNGEQLAFARDLNWGSTQIKLLNLKSSKLTDLFKLAGWRKSLAWSFDDKHLYFVDENDNINAYSIKYDFRKKVLDNTHTLHSISGHKSEDKLAIMTGETGIDIWGSRLQGPRTETVYIESSEIDLFPEFANTSQDIAFMSLRSGQPQIWIKSPEGREYQLSHFNDDRMVQRIRWSPSDQYILGSSSNEIYVIDVPTQKYQLVWQSQASFRIEAANWSVDGRSIYFSSDMDGDWQIYRKEFGTDSEPVRVTDRGGYSPVLLDSGEMLYYKYHQNGIWKMQLDTKSETKLVEDTNVFANDALYARNNGFFYLSIQDDLNYLSFYDLGTGKSSTIQSIDNPLLDLSISSDASLILSPKVYKEETEIRVLEKQY</sequence>
<evidence type="ECO:0000256" key="1">
    <source>
        <dbReference type="ARBA" id="ARBA00009820"/>
    </source>
</evidence>
<comment type="similarity">
    <text evidence="1">Belongs to the TolB family.</text>
</comment>
<dbReference type="OrthoDB" id="5693682at2"/>
<dbReference type="EMBL" id="QNRT01000002">
    <property type="protein sequence ID" value="RBP51212.1"/>
    <property type="molecule type" value="Genomic_DNA"/>
</dbReference>
<dbReference type="Pfam" id="PF00486">
    <property type="entry name" value="Trans_reg_C"/>
    <property type="match status" value="1"/>
</dbReference>
<name>A0A395JKD8_9GAMM</name>
<dbReference type="PANTHER" id="PTHR36842">
    <property type="entry name" value="PROTEIN TOLB HOMOLOG"/>
    <property type="match status" value="1"/>
</dbReference>
<evidence type="ECO:0000313" key="6">
    <source>
        <dbReference type="EMBL" id="RBP51212.1"/>
    </source>
</evidence>
<evidence type="ECO:0000259" key="5">
    <source>
        <dbReference type="PROSITE" id="PS51755"/>
    </source>
</evidence>
<keyword evidence="2 3" id="KW-0238">DNA-binding</keyword>
<feature type="region of interest" description="Disordered" evidence="4">
    <location>
        <begin position="106"/>
        <end position="125"/>
    </location>
</feature>